<keyword evidence="11" id="KW-1185">Reference proteome</keyword>
<feature type="binding site" evidence="8">
    <location>
        <position position="7"/>
    </location>
    <ligand>
        <name>Mg(2+)</name>
        <dbReference type="ChEBI" id="CHEBI:18420"/>
    </ligand>
</feature>
<dbReference type="HOGENOM" id="CLU_118482_5_3_4"/>
<keyword evidence="2 8" id="KW-1277">Toxin-antitoxin system</keyword>
<dbReference type="KEGG" id="cbab:SMCB_1207"/>
<evidence type="ECO:0000256" key="3">
    <source>
        <dbReference type="ARBA" id="ARBA00022722"/>
    </source>
</evidence>
<dbReference type="PANTHER" id="PTHR33653">
    <property type="entry name" value="RIBONUCLEASE VAPC2"/>
    <property type="match status" value="1"/>
</dbReference>
<dbReference type="Gene3D" id="3.40.50.1010">
    <property type="entry name" value="5'-nuclease"/>
    <property type="match status" value="1"/>
</dbReference>
<evidence type="ECO:0000256" key="1">
    <source>
        <dbReference type="ARBA" id="ARBA00001946"/>
    </source>
</evidence>
<dbReference type="Proteomes" id="UP000066014">
    <property type="component" value="Chromosome"/>
</dbReference>
<evidence type="ECO:0000256" key="2">
    <source>
        <dbReference type="ARBA" id="ARBA00022649"/>
    </source>
</evidence>
<feature type="binding site" evidence="8">
    <location>
        <position position="98"/>
    </location>
    <ligand>
        <name>Mg(2+)</name>
        <dbReference type="ChEBI" id="CHEBI:18420"/>
    </ligand>
</feature>
<dbReference type="GO" id="GO:0090729">
    <property type="term" value="F:toxin activity"/>
    <property type="evidence" value="ECO:0007669"/>
    <property type="project" value="UniProtKB-KW"/>
</dbReference>
<feature type="domain" description="PIN" evidence="9">
    <location>
        <begin position="2"/>
        <end position="121"/>
    </location>
</feature>
<keyword evidence="3 8" id="KW-0540">Nuclease</keyword>
<evidence type="ECO:0000256" key="6">
    <source>
        <dbReference type="ARBA" id="ARBA00022842"/>
    </source>
</evidence>
<sequence>MIRYLLDTNIVIYVIKRKPLSALELFNRHAGHMAISSITLAELLHGAEKSSRVAENLRVVEDFASRLDVLSYGPKAAGHYGSIRAALERIGQPIGINDLHIAAHARSEGLTLVTNNLGEFSRVPALQMENWVV</sequence>
<evidence type="ECO:0000256" key="8">
    <source>
        <dbReference type="HAMAP-Rule" id="MF_00265"/>
    </source>
</evidence>
<dbReference type="STRING" id="1458426.SMCB_1207"/>
<dbReference type="OrthoDB" id="9796690at2"/>
<dbReference type="InterPro" id="IPR022907">
    <property type="entry name" value="VapC_family"/>
</dbReference>
<keyword evidence="5 8" id="KW-0378">Hydrolase</keyword>
<keyword evidence="4 8" id="KW-0479">Metal-binding</keyword>
<reference evidence="10 11" key="1">
    <citation type="journal article" date="2014" name="Nat. Commun.">
        <title>Physiological and genomic features of highly alkaliphilic hydrogen-utilizing Betaproteobacteria from a continental serpentinizing site.</title>
        <authorList>
            <person name="Suzuki S."/>
            <person name="Kuenen J.G."/>
            <person name="Schipper K."/>
            <person name="van der Velde S."/>
            <person name="Ishii S."/>
            <person name="Wu A."/>
            <person name="Sorokin D.Y."/>
            <person name="Tenney A."/>
            <person name="Meng X.Y."/>
            <person name="Morrill P.L."/>
            <person name="Kamagata Y."/>
            <person name="Muyzer G."/>
            <person name="Nealson K.H."/>
        </authorList>
    </citation>
    <scope>NUCLEOTIDE SEQUENCE [LARGE SCALE GENOMIC DNA]</scope>
    <source>
        <strain evidence="10 11">B1</strain>
    </source>
</reference>
<name>A0A060NQ07_9BURK</name>
<dbReference type="EMBL" id="AP014569">
    <property type="protein sequence ID" value="BAO83435.1"/>
    <property type="molecule type" value="Genomic_DNA"/>
</dbReference>
<dbReference type="Pfam" id="PF01850">
    <property type="entry name" value="PIN"/>
    <property type="match status" value="1"/>
</dbReference>
<protein>
    <recommendedName>
        <fullName evidence="8">Ribonuclease VapC</fullName>
        <shortName evidence="8">RNase VapC</shortName>
        <ecNumber evidence="8">3.1.-.-</ecNumber>
    </recommendedName>
    <alternativeName>
        <fullName evidence="8">Toxin VapC</fullName>
    </alternativeName>
</protein>
<comment type="function">
    <text evidence="8">Toxic component of a toxin-antitoxin (TA) system. An RNase.</text>
</comment>
<dbReference type="CDD" id="cd18735">
    <property type="entry name" value="PIN_HiVapC1-like"/>
    <property type="match status" value="1"/>
</dbReference>
<evidence type="ECO:0000256" key="7">
    <source>
        <dbReference type="ARBA" id="ARBA00038093"/>
    </source>
</evidence>
<dbReference type="HAMAP" id="MF_00265">
    <property type="entry name" value="VapC_Nob1"/>
    <property type="match status" value="1"/>
</dbReference>
<dbReference type="RefSeq" id="WP_045535760.1">
    <property type="nucleotide sequence ID" value="NZ_AP014569.1"/>
</dbReference>
<evidence type="ECO:0000256" key="5">
    <source>
        <dbReference type="ARBA" id="ARBA00022801"/>
    </source>
</evidence>
<dbReference type="InterPro" id="IPR002716">
    <property type="entry name" value="PIN_dom"/>
</dbReference>
<dbReference type="NCBIfam" id="NF010285">
    <property type="entry name" value="PRK13725.1"/>
    <property type="match status" value="1"/>
</dbReference>
<keyword evidence="8" id="KW-0800">Toxin</keyword>
<evidence type="ECO:0000313" key="10">
    <source>
        <dbReference type="EMBL" id="BAO83435.1"/>
    </source>
</evidence>
<proteinExistence type="inferred from homology"/>
<dbReference type="GO" id="GO:0004540">
    <property type="term" value="F:RNA nuclease activity"/>
    <property type="evidence" value="ECO:0007669"/>
    <property type="project" value="InterPro"/>
</dbReference>
<evidence type="ECO:0000313" key="11">
    <source>
        <dbReference type="Proteomes" id="UP000066014"/>
    </source>
</evidence>
<keyword evidence="6 8" id="KW-0460">Magnesium</keyword>
<organism evidence="10 11">
    <name type="scientific">Serpentinimonas maccroryi</name>
    <dbReference type="NCBI Taxonomy" id="1458426"/>
    <lineage>
        <taxon>Bacteria</taxon>
        <taxon>Pseudomonadati</taxon>
        <taxon>Pseudomonadota</taxon>
        <taxon>Betaproteobacteria</taxon>
        <taxon>Burkholderiales</taxon>
        <taxon>Comamonadaceae</taxon>
        <taxon>Serpentinimonas</taxon>
    </lineage>
</organism>
<dbReference type="SUPFAM" id="SSF88723">
    <property type="entry name" value="PIN domain-like"/>
    <property type="match status" value="1"/>
</dbReference>
<dbReference type="GO" id="GO:0016787">
    <property type="term" value="F:hydrolase activity"/>
    <property type="evidence" value="ECO:0007669"/>
    <property type="project" value="UniProtKB-KW"/>
</dbReference>
<evidence type="ECO:0000256" key="4">
    <source>
        <dbReference type="ARBA" id="ARBA00022723"/>
    </source>
</evidence>
<dbReference type="EC" id="3.1.-.-" evidence="8"/>
<dbReference type="SMART" id="SM00670">
    <property type="entry name" value="PINc"/>
    <property type="match status" value="1"/>
</dbReference>
<comment type="similarity">
    <text evidence="7 8">Belongs to the PINc/VapC protein family.</text>
</comment>
<gene>
    <name evidence="8" type="primary">vapC</name>
    <name evidence="10" type="ORF">SMCB_1207</name>
</gene>
<comment type="cofactor">
    <cofactor evidence="1 8">
        <name>Mg(2+)</name>
        <dbReference type="ChEBI" id="CHEBI:18420"/>
    </cofactor>
</comment>
<dbReference type="PANTHER" id="PTHR33653:SF1">
    <property type="entry name" value="RIBONUCLEASE VAPC2"/>
    <property type="match status" value="1"/>
</dbReference>
<dbReference type="GO" id="GO:0000287">
    <property type="term" value="F:magnesium ion binding"/>
    <property type="evidence" value="ECO:0007669"/>
    <property type="project" value="UniProtKB-UniRule"/>
</dbReference>
<dbReference type="InterPro" id="IPR050556">
    <property type="entry name" value="Type_II_TA_system_RNase"/>
</dbReference>
<dbReference type="AlphaFoldDB" id="A0A060NQ07"/>
<dbReference type="InterPro" id="IPR029060">
    <property type="entry name" value="PIN-like_dom_sf"/>
</dbReference>
<accession>A0A060NQ07</accession>
<evidence type="ECO:0000259" key="9">
    <source>
        <dbReference type="SMART" id="SM00670"/>
    </source>
</evidence>